<evidence type="ECO:0000313" key="1">
    <source>
        <dbReference type="EMBL" id="MBX40201.1"/>
    </source>
</evidence>
<sequence length="77" mass="8610">MQDFPSTKSFNFPIVSFGLINCTNVVFMHPCSLGRSCVAAIATGHNSRLKWEIFCALPLPVRNHIICVYLGDSRPRN</sequence>
<reference evidence="1" key="1">
    <citation type="submission" date="2018-02" db="EMBL/GenBank/DDBJ databases">
        <title>Rhizophora mucronata_Transcriptome.</title>
        <authorList>
            <person name="Meera S.P."/>
            <person name="Sreeshan A."/>
            <person name="Augustine A."/>
        </authorList>
    </citation>
    <scope>NUCLEOTIDE SEQUENCE</scope>
    <source>
        <tissue evidence="1">Leaf</tissue>
    </source>
</reference>
<name>A0A2P2NCJ0_RHIMU</name>
<dbReference type="AlphaFoldDB" id="A0A2P2NCJ0"/>
<dbReference type="EMBL" id="GGEC01059717">
    <property type="protein sequence ID" value="MBX40201.1"/>
    <property type="molecule type" value="Transcribed_RNA"/>
</dbReference>
<proteinExistence type="predicted"/>
<organism evidence="1">
    <name type="scientific">Rhizophora mucronata</name>
    <name type="common">Asiatic mangrove</name>
    <dbReference type="NCBI Taxonomy" id="61149"/>
    <lineage>
        <taxon>Eukaryota</taxon>
        <taxon>Viridiplantae</taxon>
        <taxon>Streptophyta</taxon>
        <taxon>Embryophyta</taxon>
        <taxon>Tracheophyta</taxon>
        <taxon>Spermatophyta</taxon>
        <taxon>Magnoliopsida</taxon>
        <taxon>eudicotyledons</taxon>
        <taxon>Gunneridae</taxon>
        <taxon>Pentapetalae</taxon>
        <taxon>rosids</taxon>
        <taxon>fabids</taxon>
        <taxon>Malpighiales</taxon>
        <taxon>Rhizophoraceae</taxon>
        <taxon>Rhizophora</taxon>
    </lineage>
</organism>
<protein>
    <submittedName>
        <fullName evidence="1">Uncharacterized protein</fullName>
    </submittedName>
</protein>
<accession>A0A2P2NCJ0</accession>